<dbReference type="InterPro" id="IPR002469">
    <property type="entry name" value="Peptidase_S9B_N"/>
</dbReference>
<dbReference type="GO" id="GO:0008236">
    <property type="term" value="F:serine-type peptidase activity"/>
    <property type="evidence" value="ECO:0007669"/>
    <property type="project" value="InterPro"/>
</dbReference>
<dbReference type="Pfam" id="PF00326">
    <property type="entry name" value="Peptidase_S9"/>
    <property type="match status" value="1"/>
</dbReference>
<dbReference type="InterPro" id="IPR001375">
    <property type="entry name" value="Peptidase_S9_cat"/>
</dbReference>
<organism evidence="4 5">
    <name type="scientific">Rhodonellum psychrophilum GCM71 = DSM 17998</name>
    <dbReference type="NCBI Taxonomy" id="1123057"/>
    <lineage>
        <taxon>Bacteria</taxon>
        <taxon>Pseudomonadati</taxon>
        <taxon>Bacteroidota</taxon>
        <taxon>Cytophagia</taxon>
        <taxon>Cytophagales</taxon>
        <taxon>Cytophagaceae</taxon>
        <taxon>Rhodonellum</taxon>
    </lineage>
</organism>
<dbReference type="AlphaFoldDB" id="U5BR76"/>
<sequence>MNTIGFFPLIFHGLQHLPEVTWLPLKFAIFTPMVPQYSMIVLVSKSEIDMNMKKSLTVMGFLLLFQVGFAQENVEKGNYELAARFSPEKLKKMIFSTSVDPHWLKKSNKFWYEYETPEGKFYYLVDPVQKSKTQLFDRDKLAMEITKIVKDPFDGQNLKLENLKFMEDENTIRFKVKGTEEVLKKDWAEIKEKNKSAKDSLEKKTFVFQYNLSNRQLTEIKDAAKDPERQAWANIAPDSSKVVFARNHNLYWMDKENFLKAVKDEKDSTIVEHKLTENGEKDFDYGSGGRGEDNEEEEKNKDKRKRAGILWGPDAKQFVFSRTDNRKVKDLWVLHNSRNPRPTLETYKYAMPGEKEQPVQELAHYSFTTEKLNVLPVGTYKDQSLGLWSESLPKNARDDDFKPVKWLGNKDSFYFSLSSRDLKKIDICRWNLTTNQKEVVVEERSNTYIEIVKPEIINDGREIIHWSERDGWGHLYLYGADGSLKRQLTTGAFHVDGIENVDTKGRKVFFVANGREKGEDPYYTHLYSVGLDGGAVTLLNNGNFNHDANLNDQGSYFVNNSSRVNTAPVSILHDASGRKVMDLEATDLSALFAAGYKFPEPFQFKADDGITDLYGVMYKPFDFDSTKSYPIIQYVYPGPQTEAVNKAFGRGMDRVDRLAQFGFVVVTLGNRGGHPGRSKYYHNYGYGNLRDYGLADKKAGVEQLADRHSFIDKSRVGIHGHSGGGFMSTAALLVYPDFFKVAVSSAGNHENNIYNRWWSEKHHGVKEQISPKGDTTFVYQIEKNPDLAKNLKGKLLLVTGDVDNNVHPANTIRMANALIKANKRFDFIILPGQRHGFGDMTEYFFWRMGDYFVQHLLGDNSPPPVDMLEVQREKALVK</sequence>
<accession>U5BR76</accession>
<dbReference type="eggNOG" id="COG1506">
    <property type="taxonomic scope" value="Bacteria"/>
</dbReference>
<feature type="domain" description="Dipeptidylpeptidase IV N-terminal" evidence="3">
    <location>
        <begin position="207"/>
        <end position="567"/>
    </location>
</feature>
<dbReference type="GO" id="GO:0008239">
    <property type="term" value="F:dipeptidyl-peptidase activity"/>
    <property type="evidence" value="ECO:0007669"/>
    <property type="project" value="TreeGrafter"/>
</dbReference>
<feature type="compositionally biased region" description="Basic and acidic residues" evidence="1">
    <location>
        <begin position="273"/>
        <end position="284"/>
    </location>
</feature>
<gene>
    <name evidence="4" type="ORF">P872_13540</name>
</gene>
<feature type="domain" description="Peptidase S9 prolyl oligopeptidase catalytic" evidence="2">
    <location>
        <begin position="658"/>
        <end position="856"/>
    </location>
</feature>
<reference evidence="4 5" key="1">
    <citation type="journal article" date="2013" name="Genome Announc.">
        <title>Draft Genome Sequence of the Psychrophilic and Alkaliphilic Rhodonellum psychrophilum Strain GCM71T.</title>
        <authorList>
            <person name="Hauptmann A.L."/>
            <person name="Glaring M.A."/>
            <person name="Hallin P.F."/>
            <person name="Prieme A."/>
            <person name="Stougaard P."/>
        </authorList>
    </citation>
    <scope>NUCLEOTIDE SEQUENCE [LARGE SCALE GENOMIC DNA]</scope>
    <source>
        <strain evidence="4 5">GCM71</strain>
    </source>
</reference>
<comment type="caution">
    <text evidence="4">The sequence shown here is derived from an EMBL/GenBank/DDBJ whole genome shotgun (WGS) entry which is preliminary data.</text>
</comment>
<dbReference type="SUPFAM" id="SSF53474">
    <property type="entry name" value="alpha/beta-Hydrolases"/>
    <property type="match status" value="1"/>
</dbReference>
<evidence type="ECO:0000259" key="3">
    <source>
        <dbReference type="Pfam" id="PF00930"/>
    </source>
</evidence>
<dbReference type="Pfam" id="PF00930">
    <property type="entry name" value="DPPIV_N"/>
    <property type="match status" value="1"/>
</dbReference>
<name>U5BR76_9BACT</name>
<dbReference type="Gene3D" id="3.40.50.1820">
    <property type="entry name" value="alpha/beta hydrolase"/>
    <property type="match status" value="1"/>
</dbReference>
<evidence type="ECO:0000256" key="1">
    <source>
        <dbReference type="SAM" id="MobiDB-lite"/>
    </source>
</evidence>
<dbReference type="PANTHER" id="PTHR11731">
    <property type="entry name" value="PROTEASE FAMILY S9B,C DIPEPTIDYL-PEPTIDASE IV-RELATED"/>
    <property type="match status" value="1"/>
</dbReference>
<dbReference type="Proteomes" id="UP000016843">
    <property type="component" value="Unassembled WGS sequence"/>
</dbReference>
<keyword evidence="5" id="KW-1185">Reference proteome</keyword>
<dbReference type="InterPro" id="IPR050278">
    <property type="entry name" value="Serine_Prot_S9B/DPPIV"/>
</dbReference>
<evidence type="ECO:0000313" key="4">
    <source>
        <dbReference type="EMBL" id="ERM80388.1"/>
    </source>
</evidence>
<dbReference type="Gene3D" id="2.140.10.30">
    <property type="entry name" value="Dipeptidylpeptidase IV, N-terminal domain"/>
    <property type="match status" value="1"/>
</dbReference>
<dbReference type="SUPFAM" id="SSF82171">
    <property type="entry name" value="DPP6 N-terminal domain-like"/>
    <property type="match status" value="1"/>
</dbReference>
<evidence type="ECO:0000259" key="2">
    <source>
        <dbReference type="Pfam" id="PF00326"/>
    </source>
</evidence>
<dbReference type="InterPro" id="IPR029058">
    <property type="entry name" value="AB_hydrolase_fold"/>
</dbReference>
<evidence type="ECO:0000313" key="5">
    <source>
        <dbReference type="Proteomes" id="UP000016843"/>
    </source>
</evidence>
<dbReference type="PANTHER" id="PTHR11731:SF193">
    <property type="entry name" value="DIPEPTIDYL PEPTIDASE 9"/>
    <property type="match status" value="1"/>
</dbReference>
<protein>
    <submittedName>
        <fullName evidence="4">Peptidase S9</fullName>
    </submittedName>
</protein>
<dbReference type="GO" id="GO:0006508">
    <property type="term" value="P:proteolysis"/>
    <property type="evidence" value="ECO:0007669"/>
    <property type="project" value="InterPro"/>
</dbReference>
<dbReference type="EMBL" id="AWXR01000105">
    <property type="protein sequence ID" value="ERM80388.1"/>
    <property type="molecule type" value="Genomic_DNA"/>
</dbReference>
<feature type="region of interest" description="Disordered" evidence="1">
    <location>
        <begin position="273"/>
        <end position="305"/>
    </location>
</feature>
<proteinExistence type="predicted"/>
<dbReference type="PATRIC" id="fig|1123057.7.peg.4786"/>